<dbReference type="InterPro" id="IPR029035">
    <property type="entry name" value="DHS-like_NAD/FAD-binding_dom"/>
</dbReference>
<dbReference type="SUPFAM" id="SSF52467">
    <property type="entry name" value="DHS-like NAD/FAD-binding domain"/>
    <property type="match status" value="1"/>
</dbReference>
<dbReference type="Pfam" id="PF13289">
    <property type="entry name" value="SIR2_2"/>
    <property type="match status" value="1"/>
</dbReference>
<dbReference type="Gene3D" id="3.40.50.1220">
    <property type="entry name" value="TPP-binding domain"/>
    <property type="match status" value="1"/>
</dbReference>
<dbReference type="EMBL" id="JACIFO010000008">
    <property type="protein sequence ID" value="MBB4119639.1"/>
    <property type="molecule type" value="Genomic_DNA"/>
</dbReference>
<sequence>MLIDDLLKKINIQDGHRGYYMFETFILNLLKIHLEKVGKPFISQPRRIGFDAYAPEGIEEIEGATQIEIKFNLERFPIRRLIDQAIHIQAKVIEPEPFNNLLIISPNPISNKYRNYILHRLEDEKLPFKIKVWGPEEVNSIVAKNRKEANAIANNLFSLRIESAVVQSSKDWEKERQEKIELLNRLYKKGQFSFFLGAGVSSSAGMPDWNTLLNSLFVTYLTNEFDNESKILDTDIEQIVNRLNQIDEPSALMAARYLRKGLDSRNTESEQFTKAITENLYKLRDTGKAIDSELIKAIVEMCMPLRTGAKVKSVITYNFDDLIERQLESQSIQHHSIYTDNDFIDPDELPVYHVHGFLPENTDAYEGLEKSTLVFSEEGYHLIYSDSYHWSNLVQLSNLRENHCLMVGLSMTDPNLRRLLDIASRNSDKTRHFAFMKRLTIDSFIESKEGTVIDNIDGAKKFLDRHHNLNEEIMRELGVSIIWYTTYDEIPKLLREIKK</sequence>
<protein>
    <recommendedName>
        <fullName evidence="3">SIR2-like domain-containing protein</fullName>
    </recommendedName>
</protein>
<reference evidence="1 2" key="1">
    <citation type="submission" date="2020-08" db="EMBL/GenBank/DDBJ databases">
        <title>Genomic Encyclopedia of Type Strains, Phase IV (KMG-IV): sequencing the most valuable type-strain genomes for metagenomic binning, comparative biology and taxonomic classification.</title>
        <authorList>
            <person name="Goeker M."/>
        </authorList>
    </citation>
    <scope>NUCLEOTIDE SEQUENCE [LARGE SCALE GENOMIC DNA]</scope>
    <source>
        <strain evidence="1 2">DSM 29568</strain>
    </source>
</reference>
<comment type="caution">
    <text evidence="1">The sequence shown here is derived from an EMBL/GenBank/DDBJ whole genome shotgun (WGS) entry which is preliminary data.</text>
</comment>
<evidence type="ECO:0000313" key="1">
    <source>
        <dbReference type="EMBL" id="MBB4119639.1"/>
    </source>
</evidence>
<dbReference type="AlphaFoldDB" id="A0A840EMM5"/>
<evidence type="ECO:0008006" key="3">
    <source>
        <dbReference type="Google" id="ProtNLM"/>
    </source>
</evidence>
<organism evidence="1 2">
    <name type="scientific">Mesonia hippocampi</name>
    <dbReference type="NCBI Taxonomy" id="1628250"/>
    <lineage>
        <taxon>Bacteria</taxon>
        <taxon>Pseudomonadati</taxon>
        <taxon>Bacteroidota</taxon>
        <taxon>Flavobacteriia</taxon>
        <taxon>Flavobacteriales</taxon>
        <taxon>Flavobacteriaceae</taxon>
        <taxon>Mesonia</taxon>
    </lineage>
</organism>
<dbReference type="Proteomes" id="UP000553034">
    <property type="component" value="Unassembled WGS sequence"/>
</dbReference>
<accession>A0A840EMM5</accession>
<dbReference type="RefSeq" id="WP_183477988.1">
    <property type="nucleotide sequence ID" value="NZ_JACIFO010000008.1"/>
</dbReference>
<name>A0A840EMM5_9FLAO</name>
<evidence type="ECO:0000313" key="2">
    <source>
        <dbReference type="Proteomes" id="UP000553034"/>
    </source>
</evidence>
<keyword evidence="2" id="KW-1185">Reference proteome</keyword>
<gene>
    <name evidence="1" type="ORF">GGR32_001945</name>
</gene>
<proteinExistence type="predicted"/>